<dbReference type="Gene3D" id="3.40.50.1980">
    <property type="entry name" value="Nitrogenase molybdenum iron protein domain"/>
    <property type="match status" value="2"/>
</dbReference>
<dbReference type="RefSeq" id="WP_367855694.1">
    <property type="nucleotide sequence ID" value="NZ_JBFOHK010000006.1"/>
</dbReference>
<protein>
    <submittedName>
        <fullName evidence="3">ABC transporter substrate-binding protein</fullName>
    </submittedName>
</protein>
<accession>A0ABV3QJC5</accession>
<evidence type="ECO:0000313" key="4">
    <source>
        <dbReference type="Proteomes" id="UP001556220"/>
    </source>
</evidence>
<dbReference type="Pfam" id="PF01497">
    <property type="entry name" value="Peripla_BP_2"/>
    <property type="match status" value="1"/>
</dbReference>
<comment type="caution">
    <text evidence="3">The sequence shown here is derived from an EMBL/GenBank/DDBJ whole genome shotgun (WGS) entry which is preliminary data.</text>
</comment>
<evidence type="ECO:0000259" key="2">
    <source>
        <dbReference type="PROSITE" id="PS50983"/>
    </source>
</evidence>
<reference evidence="3 4" key="1">
    <citation type="submission" date="2024-06" db="EMBL/GenBank/DDBJ databases">
        <authorList>
            <person name="Woo H."/>
        </authorList>
    </citation>
    <scope>NUCLEOTIDE SEQUENCE [LARGE SCALE GENOMIC DNA]</scope>
    <source>
        <strain evidence="3 4">Si-c</strain>
    </source>
</reference>
<dbReference type="PROSITE" id="PS50983">
    <property type="entry name" value="FE_B12_PBP"/>
    <property type="match status" value="1"/>
</dbReference>
<dbReference type="NCBIfam" id="NF038402">
    <property type="entry name" value="TroA_like"/>
    <property type="match status" value="1"/>
</dbReference>
<sequence>MRIFSHTCSNTEIVCALGCAQMLVGVDADSDYPPDVVAGLPKTGRDLDLDVDAVLGLEPDLVLTSLTVPGHEHVVAALRAAGLQTLVCDPQSLDDVYDDICRIAAALGVPGRGEALVAQMEAAMPRVEPHGPRPAVLVEWWPKPVIAAAKRSWVNDLIVRAGGRNPWGEADARSVPLTHDAAAAAAPDIVAMSWCGVKVENYRAEVVRRREGWGEVPAVVAGRIHAISEAFLGRPGPRLVEGYRQLRRAIAAAAG</sequence>
<dbReference type="InterPro" id="IPR054828">
    <property type="entry name" value="Vit_B12_bind_prot"/>
</dbReference>
<evidence type="ECO:0000313" key="3">
    <source>
        <dbReference type="EMBL" id="MEW9573634.1"/>
    </source>
</evidence>
<name>A0ABV3QJC5_9GAMM</name>
<dbReference type="InterPro" id="IPR051030">
    <property type="entry name" value="Vitamin_B12-ABC_binding"/>
</dbReference>
<keyword evidence="1" id="KW-0732">Signal</keyword>
<dbReference type="PANTHER" id="PTHR42860">
    <property type="entry name" value="VITAMIN B12-BINDING PROTEIN"/>
    <property type="match status" value="1"/>
</dbReference>
<dbReference type="SUPFAM" id="SSF53807">
    <property type="entry name" value="Helical backbone' metal receptor"/>
    <property type="match status" value="1"/>
</dbReference>
<gene>
    <name evidence="3" type="ORF">ABQJ54_17920</name>
</gene>
<dbReference type="EMBL" id="JBFOHK010000006">
    <property type="protein sequence ID" value="MEW9573634.1"/>
    <property type="molecule type" value="Genomic_DNA"/>
</dbReference>
<proteinExistence type="predicted"/>
<keyword evidence="4" id="KW-1185">Reference proteome</keyword>
<dbReference type="Proteomes" id="UP001556220">
    <property type="component" value="Unassembled WGS sequence"/>
</dbReference>
<dbReference type="PANTHER" id="PTHR42860:SF2">
    <property type="entry name" value="BLL4160 PROTEIN"/>
    <property type="match status" value="1"/>
</dbReference>
<dbReference type="InterPro" id="IPR002491">
    <property type="entry name" value="ABC_transptr_periplasmic_BD"/>
</dbReference>
<organism evidence="3 4">
    <name type="scientific">Rhodanobacter lycopersici</name>
    <dbReference type="NCBI Taxonomy" id="3162487"/>
    <lineage>
        <taxon>Bacteria</taxon>
        <taxon>Pseudomonadati</taxon>
        <taxon>Pseudomonadota</taxon>
        <taxon>Gammaproteobacteria</taxon>
        <taxon>Lysobacterales</taxon>
        <taxon>Rhodanobacteraceae</taxon>
        <taxon>Rhodanobacter</taxon>
    </lineage>
</organism>
<evidence type="ECO:0000256" key="1">
    <source>
        <dbReference type="ARBA" id="ARBA00022729"/>
    </source>
</evidence>
<feature type="domain" description="Fe/B12 periplasmic-binding" evidence="2">
    <location>
        <begin position="2"/>
        <end position="254"/>
    </location>
</feature>